<accession>A0A6A6GS01</accession>
<dbReference type="AlphaFoldDB" id="A0A6A6GS01"/>
<dbReference type="Proteomes" id="UP000800092">
    <property type="component" value="Unassembled WGS sequence"/>
</dbReference>
<evidence type="ECO:0000313" key="2">
    <source>
        <dbReference type="Proteomes" id="UP000800092"/>
    </source>
</evidence>
<protein>
    <submittedName>
        <fullName evidence="1">Uncharacterized protein</fullName>
    </submittedName>
</protein>
<reference evidence="1" key="1">
    <citation type="journal article" date="2020" name="Stud. Mycol.">
        <title>101 Dothideomycetes genomes: a test case for predicting lifestyles and emergence of pathogens.</title>
        <authorList>
            <person name="Haridas S."/>
            <person name="Albert R."/>
            <person name="Binder M."/>
            <person name="Bloem J."/>
            <person name="Labutti K."/>
            <person name="Salamov A."/>
            <person name="Andreopoulos B."/>
            <person name="Baker S."/>
            <person name="Barry K."/>
            <person name="Bills G."/>
            <person name="Bluhm B."/>
            <person name="Cannon C."/>
            <person name="Castanera R."/>
            <person name="Culley D."/>
            <person name="Daum C."/>
            <person name="Ezra D."/>
            <person name="Gonzalez J."/>
            <person name="Henrissat B."/>
            <person name="Kuo A."/>
            <person name="Liang C."/>
            <person name="Lipzen A."/>
            <person name="Lutzoni F."/>
            <person name="Magnuson J."/>
            <person name="Mondo S."/>
            <person name="Nolan M."/>
            <person name="Ohm R."/>
            <person name="Pangilinan J."/>
            <person name="Park H.-J."/>
            <person name="Ramirez L."/>
            <person name="Alfaro M."/>
            <person name="Sun H."/>
            <person name="Tritt A."/>
            <person name="Yoshinaga Y."/>
            <person name="Zwiers L.-H."/>
            <person name="Turgeon B."/>
            <person name="Goodwin S."/>
            <person name="Spatafora J."/>
            <person name="Crous P."/>
            <person name="Grigoriev I."/>
        </authorList>
    </citation>
    <scope>NUCLEOTIDE SEQUENCE</scope>
    <source>
        <strain evidence="1">Tuck. ex Michener</strain>
    </source>
</reference>
<keyword evidence="2" id="KW-1185">Reference proteome</keyword>
<name>A0A6A6GS01_VIRVR</name>
<dbReference type="OrthoDB" id="5393606at2759"/>
<proteinExistence type="predicted"/>
<gene>
    <name evidence="1" type="ORF">EV356DRAFT_87543</name>
</gene>
<organism evidence="1 2">
    <name type="scientific">Viridothelium virens</name>
    <name type="common">Speckled blister lichen</name>
    <name type="synonym">Trypethelium virens</name>
    <dbReference type="NCBI Taxonomy" id="1048519"/>
    <lineage>
        <taxon>Eukaryota</taxon>
        <taxon>Fungi</taxon>
        <taxon>Dikarya</taxon>
        <taxon>Ascomycota</taxon>
        <taxon>Pezizomycotina</taxon>
        <taxon>Dothideomycetes</taxon>
        <taxon>Dothideomycetes incertae sedis</taxon>
        <taxon>Trypetheliales</taxon>
        <taxon>Trypetheliaceae</taxon>
        <taxon>Viridothelium</taxon>
    </lineage>
</organism>
<sequence length="69" mass="7906">MYAKAAKDRFFSPIELTRNTDITALTSYLSMLEVGLGLRASWLPVLYGLLYSQDSSRYSLHHCFAWILC</sequence>
<evidence type="ECO:0000313" key="1">
    <source>
        <dbReference type="EMBL" id="KAF2228457.1"/>
    </source>
</evidence>
<dbReference type="EMBL" id="ML991940">
    <property type="protein sequence ID" value="KAF2228457.1"/>
    <property type="molecule type" value="Genomic_DNA"/>
</dbReference>